<evidence type="ECO:0000259" key="1">
    <source>
        <dbReference type="Pfam" id="PF12680"/>
    </source>
</evidence>
<evidence type="ECO:0000313" key="3">
    <source>
        <dbReference type="Proteomes" id="UP000317496"/>
    </source>
</evidence>
<dbReference type="GO" id="GO:0016853">
    <property type="term" value="F:isomerase activity"/>
    <property type="evidence" value="ECO:0007669"/>
    <property type="project" value="UniProtKB-KW"/>
</dbReference>
<dbReference type="SUPFAM" id="SSF54427">
    <property type="entry name" value="NTF2-like"/>
    <property type="match status" value="1"/>
</dbReference>
<sequence length="133" mass="14394">MSAIANKAVIQRQLDAYNARDIEAFMACWAVDAKIYAHPDTLLADGAAAIRARHEVRFREPNLFGRLIQLMSAGNTVVDREVVTRTFPEGPGQVDVIAIYDMADGKIARAWFVMEMPVLDGDRGGTSGGNGAG</sequence>
<dbReference type="InterPro" id="IPR032710">
    <property type="entry name" value="NTF2-like_dom_sf"/>
</dbReference>
<dbReference type="EMBL" id="CP041636">
    <property type="protein sequence ID" value="QDO98580.1"/>
    <property type="molecule type" value="Genomic_DNA"/>
</dbReference>
<dbReference type="AlphaFoldDB" id="A0A516H4L7"/>
<reference evidence="2 3" key="1">
    <citation type="submission" date="2019-07" db="EMBL/GenBank/DDBJ databases">
        <title>Genome sequencing for Ferrovibrio sp. K5.</title>
        <authorList>
            <person name="Park S.-J."/>
        </authorList>
    </citation>
    <scope>NUCLEOTIDE SEQUENCE [LARGE SCALE GENOMIC DNA]</scope>
    <source>
        <strain evidence="2 3">K5</strain>
    </source>
</reference>
<dbReference type="KEGG" id="fer:FNB15_15395"/>
<keyword evidence="3" id="KW-1185">Reference proteome</keyword>
<organism evidence="2 3">
    <name type="scientific">Ferrovibrio terrae</name>
    <dbReference type="NCBI Taxonomy" id="2594003"/>
    <lineage>
        <taxon>Bacteria</taxon>
        <taxon>Pseudomonadati</taxon>
        <taxon>Pseudomonadota</taxon>
        <taxon>Alphaproteobacteria</taxon>
        <taxon>Rhodospirillales</taxon>
        <taxon>Rhodospirillaceae</taxon>
        <taxon>Ferrovibrio</taxon>
    </lineage>
</organism>
<dbReference type="InterPro" id="IPR037401">
    <property type="entry name" value="SnoaL-like"/>
</dbReference>
<keyword evidence="2" id="KW-0413">Isomerase</keyword>
<gene>
    <name evidence="2" type="ORF">FNB15_15395</name>
</gene>
<feature type="domain" description="SnoaL-like" evidence="1">
    <location>
        <begin position="10"/>
        <end position="109"/>
    </location>
</feature>
<dbReference type="Pfam" id="PF12680">
    <property type="entry name" value="SnoaL_2"/>
    <property type="match status" value="1"/>
</dbReference>
<dbReference type="OrthoDB" id="9799296at2"/>
<proteinExistence type="predicted"/>
<dbReference type="PIRSF" id="PIRSF030561">
    <property type="entry name" value="UCP030561"/>
    <property type="match status" value="1"/>
</dbReference>
<dbReference type="RefSeq" id="WP_144069561.1">
    <property type="nucleotide sequence ID" value="NZ_CP041636.1"/>
</dbReference>
<dbReference type="Proteomes" id="UP000317496">
    <property type="component" value="Chromosome"/>
</dbReference>
<dbReference type="Gene3D" id="3.10.450.50">
    <property type="match status" value="1"/>
</dbReference>
<accession>A0A516H4L7</accession>
<evidence type="ECO:0000313" key="2">
    <source>
        <dbReference type="EMBL" id="QDO98580.1"/>
    </source>
</evidence>
<dbReference type="InterPro" id="IPR008317">
    <property type="entry name" value="UCP030561"/>
</dbReference>
<protein>
    <submittedName>
        <fullName evidence="2">Steroid delta-isomerase</fullName>
    </submittedName>
</protein>
<name>A0A516H4L7_9PROT</name>